<keyword evidence="1" id="KW-0862">Zinc</keyword>
<dbReference type="EMBL" id="JASPKY010000390">
    <property type="protein sequence ID" value="KAK9702530.1"/>
    <property type="molecule type" value="Genomic_DNA"/>
</dbReference>
<dbReference type="Pfam" id="PF00098">
    <property type="entry name" value="zf-CCHC"/>
    <property type="match status" value="1"/>
</dbReference>
<dbReference type="AlphaFoldDB" id="A0AAW1JFJ5"/>
<evidence type="ECO:0000313" key="4">
    <source>
        <dbReference type="EMBL" id="KAK9702530.1"/>
    </source>
</evidence>
<feature type="compositionally biased region" description="Polar residues" evidence="2">
    <location>
        <begin position="14"/>
        <end position="24"/>
    </location>
</feature>
<dbReference type="Gene3D" id="4.10.60.10">
    <property type="entry name" value="Zinc finger, CCHC-type"/>
    <property type="match status" value="1"/>
</dbReference>
<feature type="region of interest" description="Disordered" evidence="2">
    <location>
        <begin position="1"/>
        <end position="24"/>
    </location>
</feature>
<keyword evidence="1" id="KW-0479">Metal-binding</keyword>
<dbReference type="PROSITE" id="PS50158">
    <property type="entry name" value="ZF_CCHC"/>
    <property type="match status" value="1"/>
</dbReference>
<keyword evidence="1" id="KW-0863">Zinc-finger</keyword>
<dbReference type="InterPro" id="IPR036875">
    <property type="entry name" value="Znf_CCHC_sf"/>
</dbReference>
<dbReference type="InterPro" id="IPR001878">
    <property type="entry name" value="Znf_CCHC"/>
</dbReference>
<evidence type="ECO:0000313" key="5">
    <source>
        <dbReference type="Proteomes" id="UP001458880"/>
    </source>
</evidence>
<comment type="caution">
    <text evidence="4">The sequence shown here is derived from an EMBL/GenBank/DDBJ whole genome shotgun (WGS) entry which is preliminary data.</text>
</comment>
<reference evidence="4 5" key="1">
    <citation type="journal article" date="2024" name="BMC Genomics">
        <title>De novo assembly and annotation of Popillia japonica's genome with initial clues to its potential as an invasive pest.</title>
        <authorList>
            <person name="Cucini C."/>
            <person name="Boschi S."/>
            <person name="Funari R."/>
            <person name="Cardaioli E."/>
            <person name="Iannotti N."/>
            <person name="Marturano G."/>
            <person name="Paoli F."/>
            <person name="Bruttini M."/>
            <person name="Carapelli A."/>
            <person name="Frati F."/>
            <person name="Nardi F."/>
        </authorList>
    </citation>
    <scope>NUCLEOTIDE SEQUENCE [LARGE SCALE GENOMIC DNA]</scope>
    <source>
        <strain evidence="4">DMR45628</strain>
    </source>
</reference>
<evidence type="ECO:0000256" key="2">
    <source>
        <dbReference type="SAM" id="MobiDB-lite"/>
    </source>
</evidence>
<dbReference type="InterPro" id="IPR005162">
    <property type="entry name" value="Retrotrans_gag_dom"/>
</dbReference>
<sequence>MTEREMSAKDNEQAMENTLDQTGPTFEREITEFGANSTTRSNMEVTSGIGDAKYQIEWERRLLMQERELLEREKELLAREIKSRNKFNPGKLNSSTATQWIRTVENLTQIFKWDDRTLLFNAIAKLSGAAKMWFEGGKEGIIDWNTFKERLILDFPTAVDDADIHFELSKCKKRVDESYEHYVYSMKAITSKGNLSEKAIIKYIVAGMNDKDLSKMLAMSGPCDVQDLLTKIKNYESTMQNVHTKPHAYTKSVTNLPDNKKTENDKKCYNCNEYGHISLKCPKPQRKAVTNTDTFP</sequence>
<evidence type="ECO:0000256" key="1">
    <source>
        <dbReference type="PROSITE-ProRule" id="PRU00047"/>
    </source>
</evidence>
<dbReference type="GO" id="GO:0003676">
    <property type="term" value="F:nucleic acid binding"/>
    <property type="evidence" value="ECO:0007669"/>
    <property type="project" value="InterPro"/>
</dbReference>
<dbReference type="SUPFAM" id="SSF57756">
    <property type="entry name" value="Retrovirus zinc finger-like domains"/>
    <property type="match status" value="1"/>
</dbReference>
<feature type="domain" description="CCHC-type" evidence="3">
    <location>
        <begin position="267"/>
        <end position="283"/>
    </location>
</feature>
<organism evidence="4 5">
    <name type="scientific">Popillia japonica</name>
    <name type="common">Japanese beetle</name>
    <dbReference type="NCBI Taxonomy" id="7064"/>
    <lineage>
        <taxon>Eukaryota</taxon>
        <taxon>Metazoa</taxon>
        <taxon>Ecdysozoa</taxon>
        <taxon>Arthropoda</taxon>
        <taxon>Hexapoda</taxon>
        <taxon>Insecta</taxon>
        <taxon>Pterygota</taxon>
        <taxon>Neoptera</taxon>
        <taxon>Endopterygota</taxon>
        <taxon>Coleoptera</taxon>
        <taxon>Polyphaga</taxon>
        <taxon>Scarabaeiformia</taxon>
        <taxon>Scarabaeidae</taxon>
        <taxon>Rutelinae</taxon>
        <taxon>Popillia</taxon>
    </lineage>
</organism>
<dbReference type="Pfam" id="PF03732">
    <property type="entry name" value="Retrotrans_gag"/>
    <property type="match status" value="1"/>
</dbReference>
<accession>A0AAW1JFJ5</accession>
<name>A0AAW1JFJ5_POPJA</name>
<feature type="compositionally biased region" description="Basic and acidic residues" evidence="2">
    <location>
        <begin position="1"/>
        <end position="12"/>
    </location>
</feature>
<gene>
    <name evidence="4" type="ORF">QE152_g29864</name>
</gene>
<dbReference type="Proteomes" id="UP001458880">
    <property type="component" value="Unassembled WGS sequence"/>
</dbReference>
<protein>
    <submittedName>
        <fullName evidence="4">Zinc knuckle</fullName>
    </submittedName>
</protein>
<proteinExistence type="predicted"/>
<dbReference type="GO" id="GO:0008270">
    <property type="term" value="F:zinc ion binding"/>
    <property type="evidence" value="ECO:0007669"/>
    <property type="project" value="UniProtKB-KW"/>
</dbReference>
<evidence type="ECO:0000259" key="3">
    <source>
        <dbReference type="PROSITE" id="PS50158"/>
    </source>
</evidence>
<dbReference type="SMART" id="SM00343">
    <property type="entry name" value="ZnF_C2HC"/>
    <property type="match status" value="1"/>
</dbReference>
<keyword evidence="5" id="KW-1185">Reference proteome</keyword>